<accession>W0AD30</accession>
<evidence type="ECO:0000259" key="3">
    <source>
        <dbReference type="Pfam" id="PF09335"/>
    </source>
</evidence>
<dbReference type="InterPro" id="IPR051311">
    <property type="entry name" value="DedA_domain"/>
</dbReference>
<protein>
    <recommendedName>
        <fullName evidence="3">VTT domain-containing protein</fullName>
    </recommendedName>
</protein>
<evidence type="ECO:0000313" key="4">
    <source>
        <dbReference type="EMBL" id="AHE54971.1"/>
    </source>
</evidence>
<dbReference type="AlphaFoldDB" id="W0AD30"/>
<evidence type="ECO:0000313" key="5">
    <source>
        <dbReference type="Proteomes" id="UP000018851"/>
    </source>
</evidence>
<gene>
    <name evidence="4" type="ORF">NX02_16460</name>
</gene>
<keyword evidence="2" id="KW-0812">Transmembrane</keyword>
<proteinExistence type="predicted"/>
<feature type="transmembrane region" description="Helical" evidence="2">
    <location>
        <begin position="188"/>
        <end position="207"/>
    </location>
</feature>
<dbReference type="eggNOG" id="COG0586">
    <property type="taxonomic scope" value="Bacteria"/>
</dbReference>
<keyword evidence="5" id="KW-1185">Reference proteome</keyword>
<evidence type="ECO:0000256" key="1">
    <source>
        <dbReference type="SAM" id="MobiDB-lite"/>
    </source>
</evidence>
<dbReference type="InterPro" id="IPR032816">
    <property type="entry name" value="VTT_dom"/>
</dbReference>
<dbReference type="Proteomes" id="UP000018851">
    <property type="component" value="Chromosome"/>
</dbReference>
<dbReference type="PANTHER" id="PTHR42709">
    <property type="entry name" value="ALKALINE PHOSPHATASE LIKE PROTEIN"/>
    <property type="match status" value="1"/>
</dbReference>
<dbReference type="STRING" id="1123269.NX02_16460"/>
<dbReference type="PANTHER" id="PTHR42709:SF2">
    <property type="entry name" value="INNER MEMBRANE PROTEIN YOHD"/>
    <property type="match status" value="1"/>
</dbReference>
<sequence>MHGAAPMAGSTRRRPQAATRSRPDRFAMMLETLVARYGLIALFLGAGIEGETVVILGGIMVHRGILPPLPAIAAAAAGSFVADQIFFALGRRFRDHRFVRRIRDRPAFARALATFERRPTAFVFAFRFLYGLRTVSPVAIGTTTLPTARFMGVNAASATLWGTTFVGAGYLFGQAIETAFGRIRPLEHVLIPAAAVILLLAIGVRGWRRRR</sequence>
<dbReference type="KEGG" id="ssan:NX02_16460"/>
<dbReference type="GO" id="GO:0005886">
    <property type="term" value="C:plasma membrane"/>
    <property type="evidence" value="ECO:0007669"/>
    <property type="project" value="TreeGrafter"/>
</dbReference>
<reference evidence="4 5" key="1">
    <citation type="submission" date="2013-07" db="EMBL/GenBank/DDBJ databases">
        <title>Completed genome of Sphingomonas sanxanigenens NX02.</title>
        <authorList>
            <person name="Ma T."/>
            <person name="Huang H."/>
            <person name="Wu M."/>
            <person name="Li X."/>
            <person name="Li G."/>
        </authorList>
    </citation>
    <scope>NUCLEOTIDE SEQUENCE [LARGE SCALE GENOMIC DNA]</scope>
    <source>
        <strain evidence="4 5">NX02</strain>
    </source>
</reference>
<keyword evidence="2" id="KW-1133">Transmembrane helix</keyword>
<feature type="transmembrane region" description="Helical" evidence="2">
    <location>
        <begin position="158"/>
        <end position="176"/>
    </location>
</feature>
<organism evidence="4 5">
    <name type="scientific">Sphingomonas sanxanigenens DSM 19645 = NX02</name>
    <dbReference type="NCBI Taxonomy" id="1123269"/>
    <lineage>
        <taxon>Bacteria</taxon>
        <taxon>Pseudomonadati</taxon>
        <taxon>Pseudomonadota</taxon>
        <taxon>Alphaproteobacteria</taxon>
        <taxon>Sphingomonadales</taxon>
        <taxon>Sphingomonadaceae</taxon>
        <taxon>Sphingomonas</taxon>
    </lineage>
</organism>
<dbReference type="HOGENOM" id="CLU_044208_7_0_5"/>
<dbReference type="Pfam" id="PF09335">
    <property type="entry name" value="VTT_dom"/>
    <property type="match status" value="1"/>
</dbReference>
<feature type="transmembrane region" description="Helical" evidence="2">
    <location>
        <begin position="68"/>
        <end position="90"/>
    </location>
</feature>
<dbReference type="EMBL" id="CP006644">
    <property type="protein sequence ID" value="AHE54971.1"/>
    <property type="molecule type" value="Genomic_DNA"/>
</dbReference>
<feature type="domain" description="VTT" evidence="3">
    <location>
        <begin position="50"/>
        <end position="170"/>
    </location>
</feature>
<dbReference type="PATRIC" id="fig|1123269.5.peg.3222"/>
<name>W0AD30_9SPHN</name>
<feature type="region of interest" description="Disordered" evidence="1">
    <location>
        <begin position="1"/>
        <end position="21"/>
    </location>
</feature>
<evidence type="ECO:0000256" key="2">
    <source>
        <dbReference type="SAM" id="Phobius"/>
    </source>
</evidence>
<keyword evidence="2" id="KW-0472">Membrane</keyword>